<comment type="caution">
    <text evidence="1">The sequence shown here is derived from an EMBL/GenBank/DDBJ whole genome shotgun (WGS) entry which is preliminary data.</text>
</comment>
<sequence>MSPEMTVFSEQVSQEMDVLLRLSDLVVCSAAEINDPYEELIRLEHEREKVLALLPRPTALNQNLQKHLIRFIELADLQTNFEIKRKILLSQNQDESVDNALDHLEKKRKEKIKKFNPPLLNPSEQKKLVNHLLFHAVNSYFDNILEKTKISLMTA</sequence>
<gene>
    <name evidence="1" type="ORF">COW36_09795</name>
</gene>
<dbReference type="EMBL" id="PFFQ01000026">
    <property type="protein sequence ID" value="PIW17252.1"/>
    <property type="molecule type" value="Genomic_DNA"/>
</dbReference>
<evidence type="ECO:0000313" key="2">
    <source>
        <dbReference type="Proteomes" id="UP000231019"/>
    </source>
</evidence>
<organism evidence="1 2">
    <name type="scientific">bacterium (Candidatus Blackallbacteria) CG17_big_fil_post_rev_8_21_14_2_50_48_46</name>
    <dbReference type="NCBI Taxonomy" id="2014261"/>
    <lineage>
        <taxon>Bacteria</taxon>
        <taxon>Candidatus Blackallbacteria</taxon>
    </lineage>
</organism>
<proteinExistence type="predicted"/>
<accession>A0A2M7G5K0</accession>
<name>A0A2M7G5K0_9BACT</name>
<evidence type="ECO:0000313" key="1">
    <source>
        <dbReference type="EMBL" id="PIW17252.1"/>
    </source>
</evidence>
<dbReference type="AlphaFoldDB" id="A0A2M7G5K0"/>
<protein>
    <submittedName>
        <fullName evidence="1">Uncharacterized protein</fullName>
    </submittedName>
</protein>
<reference evidence="1 2" key="1">
    <citation type="submission" date="2017-09" db="EMBL/GenBank/DDBJ databases">
        <title>Depth-based differentiation of microbial function through sediment-hosted aquifers and enrichment of novel symbionts in the deep terrestrial subsurface.</title>
        <authorList>
            <person name="Probst A.J."/>
            <person name="Ladd B."/>
            <person name="Jarett J.K."/>
            <person name="Geller-Mcgrath D.E."/>
            <person name="Sieber C.M."/>
            <person name="Emerson J.B."/>
            <person name="Anantharaman K."/>
            <person name="Thomas B.C."/>
            <person name="Malmstrom R."/>
            <person name="Stieglmeier M."/>
            <person name="Klingl A."/>
            <person name="Woyke T."/>
            <person name="Ryan C.M."/>
            <person name="Banfield J.F."/>
        </authorList>
    </citation>
    <scope>NUCLEOTIDE SEQUENCE [LARGE SCALE GENOMIC DNA]</scope>
    <source>
        <strain evidence="1">CG17_big_fil_post_rev_8_21_14_2_50_48_46</strain>
    </source>
</reference>
<dbReference type="Proteomes" id="UP000231019">
    <property type="component" value="Unassembled WGS sequence"/>
</dbReference>